<feature type="domain" description="Dienelactone hydrolase" evidence="1">
    <location>
        <begin position="39"/>
        <end position="250"/>
    </location>
</feature>
<dbReference type="PANTHER" id="PTHR17630">
    <property type="entry name" value="DIENELACTONE HYDROLASE"/>
    <property type="match status" value="1"/>
</dbReference>
<dbReference type="Pfam" id="PF01738">
    <property type="entry name" value="DLH"/>
    <property type="match status" value="1"/>
</dbReference>
<dbReference type="EMBL" id="JAULSU010000004">
    <property type="protein sequence ID" value="KAK0619179.1"/>
    <property type="molecule type" value="Genomic_DNA"/>
</dbReference>
<dbReference type="Proteomes" id="UP001175000">
    <property type="component" value="Unassembled WGS sequence"/>
</dbReference>
<keyword evidence="2" id="KW-0378">Hydrolase</keyword>
<evidence type="ECO:0000313" key="3">
    <source>
        <dbReference type="Proteomes" id="UP001175000"/>
    </source>
</evidence>
<name>A0AA39WPG6_9PEZI</name>
<dbReference type="Gene3D" id="3.40.50.1820">
    <property type="entry name" value="alpha/beta hydrolase"/>
    <property type="match status" value="1"/>
</dbReference>
<dbReference type="InterPro" id="IPR029058">
    <property type="entry name" value="AB_hydrolase_fold"/>
</dbReference>
<dbReference type="GO" id="GO:0016787">
    <property type="term" value="F:hydrolase activity"/>
    <property type="evidence" value="ECO:0007669"/>
    <property type="project" value="UniProtKB-KW"/>
</dbReference>
<keyword evidence="3" id="KW-1185">Reference proteome</keyword>
<dbReference type="SUPFAM" id="SSF53474">
    <property type="entry name" value="alpha/beta-Hydrolases"/>
    <property type="match status" value="1"/>
</dbReference>
<dbReference type="PANTHER" id="PTHR17630:SF55">
    <property type="entry name" value="DIENELACTONE HYDROLASE FAMILY PROTEIN (AFU_ORTHOLOGUE AFUA_1G01900)"/>
    <property type="match status" value="1"/>
</dbReference>
<dbReference type="AlphaFoldDB" id="A0AA39WPG6"/>
<organism evidence="2 3">
    <name type="scientific">Immersiella caudata</name>
    <dbReference type="NCBI Taxonomy" id="314043"/>
    <lineage>
        <taxon>Eukaryota</taxon>
        <taxon>Fungi</taxon>
        <taxon>Dikarya</taxon>
        <taxon>Ascomycota</taxon>
        <taxon>Pezizomycotina</taxon>
        <taxon>Sordariomycetes</taxon>
        <taxon>Sordariomycetidae</taxon>
        <taxon>Sordariales</taxon>
        <taxon>Lasiosphaeriaceae</taxon>
        <taxon>Immersiella</taxon>
    </lineage>
</organism>
<sequence length="257" mass="28213">MAAIPTCCLTSFNWSGTPTGITSSFPTLPKNPFYITGTNPTAAILLIHDLFGWTFPNLRLLADHYAREANATVYLPDFFGGGALDTSAILAERWAELDLPSFLSRNGREAREAEIISFAKELRTKHEKLGAVGFCYGGWAVHRLGAGEFVDKETGKGLVDCVTAGHPSLLTERDIEEVAVPVQVLAPEVDQAYTKEMKLLGFETLQRNGVPLNYVHFPGVEHGALVRGDETKKGEREAMARGKSAAVAWQRWWLHGI</sequence>
<proteinExistence type="predicted"/>
<dbReference type="InterPro" id="IPR002925">
    <property type="entry name" value="Dienelactn_hydro"/>
</dbReference>
<accession>A0AA39WPG6</accession>
<evidence type="ECO:0000259" key="1">
    <source>
        <dbReference type="Pfam" id="PF01738"/>
    </source>
</evidence>
<comment type="caution">
    <text evidence="2">The sequence shown here is derived from an EMBL/GenBank/DDBJ whole genome shotgun (WGS) entry which is preliminary data.</text>
</comment>
<evidence type="ECO:0000313" key="2">
    <source>
        <dbReference type="EMBL" id="KAK0619179.1"/>
    </source>
</evidence>
<gene>
    <name evidence="2" type="ORF">B0T14DRAFT_432862</name>
</gene>
<reference evidence="2" key="1">
    <citation type="submission" date="2023-06" db="EMBL/GenBank/DDBJ databases">
        <title>Genome-scale phylogeny and comparative genomics of the fungal order Sordariales.</title>
        <authorList>
            <consortium name="Lawrence Berkeley National Laboratory"/>
            <person name="Hensen N."/>
            <person name="Bonometti L."/>
            <person name="Westerberg I."/>
            <person name="Brannstrom I.O."/>
            <person name="Guillou S."/>
            <person name="Cros-Aarteil S."/>
            <person name="Calhoun S."/>
            <person name="Haridas S."/>
            <person name="Kuo A."/>
            <person name="Mondo S."/>
            <person name="Pangilinan J."/>
            <person name="Riley R."/>
            <person name="Labutti K."/>
            <person name="Andreopoulos B."/>
            <person name="Lipzen A."/>
            <person name="Chen C."/>
            <person name="Yanf M."/>
            <person name="Daum C."/>
            <person name="Ng V."/>
            <person name="Clum A."/>
            <person name="Steindorff A."/>
            <person name="Ohm R."/>
            <person name="Martin F."/>
            <person name="Silar P."/>
            <person name="Natvig D."/>
            <person name="Lalanne C."/>
            <person name="Gautier V."/>
            <person name="Ament-Velasquez S.L."/>
            <person name="Kruys A."/>
            <person name="Hutchinson M.I."/>
            <person name="Powell A.J."/>
            <person name="Barry K."/>
            <person name="Miller A.N."/>
            <person name="Grigoriev I.V."/>
            <person name="Debuchy R."/>
            <person name="Gladieux P."/>
            <person name="Thoren M.H."/>
            <person name="Johannesson H."/>
        </authorList>
    </citation>
    <scope>NUCLEOTIDE SEQUENCE</scope>
    <source>
        <strain evidence="2">CBS 606.72</strain>
    </source>
</reference>
<protein>
    <submittedName>
        <fullName evidence="2">Dienelactone hydrolase family protein</fullName>
    </submittedName>
</protein>